<dbReference type="PANTHER" id="PTHR35807">
    <property type="entry name" value="TRANSCRIPTIONAL REGULATOR REDD-RELATED"/>
    <property type="match status" value="1"/>
</dbReference>
<dbReference type="PROSITE" id="PS50110">
    <property type="entry name" value="RESPONSE_REGULATORY"/>
    <property type="match status" value="1"/>
</dbReference>
<dbReference type="SUPFAM" id="SSF52172">
    <property type="entry name" value="CheY-like"/>
    <property type="match status" value="1"/>
</dbReference>
<dbReference type="GO" id="GO:0000160">
    <property type="term" value="P:phosphorelay signal transduction system"/>
    <property type="evidence" value="ECO:0007669"/>
    <property type="project" value="UniProtKB-KW"/>
</dbReference>
<dbReference type="Pfam" id="PF03704">
    <property type="entry name" value="BTAD"/>
    <property type="match status" value="1"/>
</dbReference>
<evidence type="ECO:0000256" key="5">
    <source>
        <dbReference type="ARBA" id="ARBA00023163"/>
    </source>
</evidence>
<dbReference type="GO" id="GO:0006355">
    <property type="term" value="P:regulation of DNA-templated transcription"/>
    <property type="evidence" value="ECO:0007669"/>
    <property type="project" value="InterPro"/>
</dbReference>
<dbReference type="Gene3D" id="3.40.50.2300">
    <property type="match status" value="1"/>
</dbReference>
<dbReference type="SMART" id="SM00448">
    <property type="entry name" value="REC"/>
    <property type="match status" value="1"/>
</dbReference>
<organism evidence="6 7">
    <name type="scientific">Paenibacillus baekrokdamisoli</name>
    <dbReference type="NCBI Taxonomy" id="1712516"/>
    <lineage>
        <taxon>Bacteria</taxon>
        <taxon>Bacillati</taxon>
        <taxon>Bacillota</taxon>
        <taxon>Bacilli</taxon>
        <taxon>Bacillales</taxon>
        <taxon>Paenibacillaceae</taxon>
        <taxon>Paenibacillus</taxon>
    </lineage>
</organism>
<dbReference type="RefSeq" id="WP_125664831.1">
    <property type="nucleotide sequence ID" value="NZ_AP019308.1"/>
</dbReference>
<dbReference type="Pfam" id="PF00486">
    <property type="entry name" value="Trans_reg_C"/>
    <property type="match status" value="1"/>
</dbReference>
<dbReference type="SUPFAM" id="SSF48452">
    <property type="entry name" value="TPR-like"/>
    <property type="match status" value="1"/>
</dbReference>
<dbReference type="InterPro" id="IPR011006">
    <property type="entry name" value="CheY-like_superfamily"/>
</dbReference>
<dbReference type="Pfam" id="PF00072">
    <property type="entry name" value="Response_reg"/>
    <property type="match status" value="1"/>
</dbReference>
<sequence length="373" mass="43363">MINIMAVDDELPALRMAESVLRSFDDVHICGLFHDAEQLLERMLTTETDIVFIDMKMPGMHGLELAGRIQENRPDVAIVFITAYDDYAVYAFETEALDYVMKPMTAERIRKTLDRFSKRRGIERSYAQPKRLTVQSFGRFSLETGKGDNLKFRRAKTEELLAFLLHHRGQPIAKANIMEALWGDRDAERAQSMLYTTVYQLRKELETFGLFDVIEQTRAGGGLCRLLWSPEQWDYEEFEQAYRRCMDGNDVAEAKRAVELYRDGYLAENDYLWAEERRGELELKFIDLLEHIADYEVRQYRFEFALPYLQKWVELQPYTKRVHAKIIALHLMMSNGEAAAAHERIVGNLFAVDLGVMPLIDMKTLSLDPRSAF</sequence>
<evidence type="ECO:0000313" key="7">
    <source>
        <dbReference type="Proteomes" id="UP000275368"/>
    </source>
</evidence>
<dbReference type="SMART" id="SM00862">
    <property type="entry name" value="Trans_reg_C"/>
    <property type="match status" value="1"/>
</dbReference>
<comment type="similarity">
    <text evidence="1">Belongs to the AfsR/DnrI/RedD regulatory family.</text>
</comment>
<protein>
    <submittedName>
        <fullName evidence="6">Uncharacterized protein</fullName>
    </submittedName>
</protein>
<evidence type="ECO:0000256" key="3">
    <source>
        <dbReference type="ARBA" id="ARBA00023015"/>
    </source>
</evidence>
<dbReference type="Proteomes" id="UP000275368">
    <property type="component" value="Chromosome"/>
</dbReference>
<dbReference type="InterPro" id="IPR011990">
    <property type="entry name" value="TPR-like_helical_dom_sf"/>
</dbReference>
<dbReference type="KEGG" id="pbk:Back11_58900"/>
<dbReference type="InterPro" id="IPR001867">
    <property type="entry name" value="OmpR/PhoB-type_DNA-bd"/>
</dbReference>
<dbReference type="InterPro" id="IPR016032">
    <property type="entry name" value="Sig_transdc_resp-reg_C-effctor"/>
</dbReference>
<dbReference type="InterPro" id="IPR036388">
    <property type="entry name" value="WH-like_DNA-bd_sf"/>
</dbReference>
<evidence type="ECO:0000256" key="4">
    <source>
        <dbReference type="ARBA" id="ARBA00023125"/>
    </source>
</evidence>
<dbReference type="OrthoDB" id="3190595at2"/>
<dbReference type="PANTHER" id="PTHR35807:SF1">
    <property type="entry name" value="TRANSCRIPTIONAL REGULATOR REDD"/>
    <property type="match status" value="1"/>
</dbReference>
<gene>
    <name evidence="6" type="ORF">Back11_58900</name>
</gene>
<dbReference type="GO" id="GO:0003677">
    <property type="term" value="F:DNA binding"/>
    <property type="evidence" value="ECO:0007669"/>
    <property type="project" value="UniProtKB-KW"/>
</dbReference>
<name>A0A3G9J864_9BACL</name>
<evidence type="ECO:0000256" key="2">
    <source>
        <dbReference type="ARBA" id="ARBA00023012"/>
    </source>
</evidence>
<dbReference type="InterPro" id="IPR051677">
    <property type="entry name" value="AfsR-DnrI-RedD_regulator"/>
</dbReference>
<evidence type="ECO:0000313" key="6">
    <source>
        <dbReference type="EMBL" id="BBH24545.1"/>
    </source>
</evidence>
<keyword evidence="5" id="KW-0804">Transcription</keyword>
<keyword evidence="3" id="KW-0805">Transcription regulation</keyword>
<accession>A0A3G9J864</accession>
<dbReference type="Gene3D" id="1.10.10.10">
    <property type="entry name" value="Winged helix-like DNA-binding domain superfamily/Winged helix DNA-binding domain"/>
    <property type="match status" value="1"/>
</dbReference>
<keyword evidence="2" id="KW-0902">Two-component regulatory system</keyword>
<dbReference type="SUPFAM" id="SSF46894">
    <property type="entry name" value="C-terminal effector domain of the bipartite response regulators"/>
    <property type="match status" value="1"/>
</dbReference>
<proteinExistence type="inferred from homology"/>
<keyword evidence="7" id="KW-1185">Reference proteome</keyword>
<dbReference type="InterPro" id="IPR001789">
    <property type="entry name" value="Sig_transdc_resp-reg_receiver"/>
</dbReference>
<dbReference type="SMART" id="SM01043">
    <property type="entry name" value="BTAD"/>
    <property type="match status" value="1"/>
</dbReference>
<evidence type="ECO:0000256" key="1">
    <source>
        <dbReference type="ARBA" id="ARBA00005820"/>
    </source>
</evidence>
<dbReference type="Gene3D" id="1.25.40.10">
    <property type="entry name" value="Tetratricopeptide repeat domain"/>
    <property type="match status" value="1"/>
</dbReference>
<reference evidence="6 7" key="1">
    <citation type="submission" date="2018-11" db="EMBL/GenBank/DDBJ databases">
        <title>Complete genome sequence of Paenibacillus baekrokdamisoli strain KCTC 33723.</title>
        <authorList>
            <person name="Kang S.W."/>
            <person name="Lee K.C."/>
            <person name="Kim K.K."/>
            <person name="Kim J.S."/>
            <person name="Kim D.S."/>
            <person name="Ko S.H."/>
            <person name="Yang S.H."/>
            <person name="Lee J.S."/>
        </authorList>
    </citation>
    <scope>NUCLEOTIDE SEQUENCE [LARGE SCALE GENOMIC DNA]</scope>
    <source>
        <strain evidence="6 7">KCTC 33723</strain>
    </source>
</reference>
<dbReference type="AlphaFoldDB" id="A0A3G9J864"/>
<dbReference type="InterPro" id="IPR005158">
    <property type="entry name" value="BTAD"/>
</dbReference>
<keyword evidence="4" id="KW-0238">DNA-binding</keyword>
<dbReference type="EMBL" id="AP019308">
    <property type="protein sequence ID" value="BBH24545.1"/>
    <property type="molecule type" value="Genomic_DNA"/>
</dbReference>